<reference evidence="2 3" key="1">
    <citation type="submission" date="2023-05" db="EMBL/GenBank/DDBJ databases">
        <title>B98-5 Cell Line De Novo Hybrid Assembly: An Optical Mapping Approach.</title>
        <authorList>
            <person name="Kananen K."/>
            <person name="Auerbach J.A."/>
            <person name="Kautto E."/>
            <person name="Blachly J.S."/>
        </authorList>
    </citation>
    <scope>NUCLEOTIDE SEQUENCE [LARGE SCALE GENOMIC DNA]</scope>
    <source>
        <strain evidence="2">B95-8</strain>
        <tissue evidence="2">Cell line</tissue>
    </source>
</reference>
<name>A0ABQ9TXI5_SAGOE</name>
<evidence type="ECO:0000313" key="3">
    <source>
        <dbReference type="Proteomes" id="UP001266305"/>
    </source>
</evidence>
<sequence length="145" mass="14983">MHSWKYIKVVEEWKTLTLQRHPTPSLKSHLLTPCVATTTETPVGAVATALAGVLAVDMVVALAMAVGMALAVAMAVGMALDMEQAVAMAVDTALAVDMAVAMEPAVAMALAVDTALAGAATDHFATEDAIPLAANHQYESSLPLQ</sequence>
<keyword evidence="1" id="KW-1133">Transmembrane helix</keyword>
<feature type="transmembrane region" description="Helical" evidence="1">
    <location>
        <begin position="58"/>
        <end position="80"/>
    </location>
</feature>
<gene>
    <name evidence="2" type="ORF">P7K49_032188</name>
</gene>
<dbReference type="EMBL" id="JASSZA010000018">
    <property type="protein sequence ID" value="KAK2089522.1"/>
    <property type="molecule type" value="Genomic_DNA"/>
</dbReference>
<organism evidence="2 3">
    <name type="scientific">Saguinus oedipus</name>
    <name type="common">Cotton-top tamarin</name>
    <name type="synonym">Oedipomidas oedipus</name>
    <dbReference type="NCBI Taxonomy" id="9490"/>
    <lineage>
        <taxon>Eukaryota</taxon>
        <taxon>Metazoa</taxon>
        <taxon>Chordata</taxon>
        <taxon>Craniata</taxon>
        <taxon>Vertebrata</taxon>
        <taxon>Euteleostomi</taxon>
        <taxon>Mammalia</taxon>
        <taxon>Eutheria</taxon>
        <taxon>Euarchontoglires</taxon>
        <taxon>Primates</taxon>
        <taxon>Haplorrhini</taxon>
        <taxon>Platyrrhini</taxon>
        <taxon>Cebidae</taxon>
        <taxon>Callitrichinae</taxon>
        <taxon>Saguinus</taxon>
    </lineage>
</organism>
<keyword evidence="1" id="KW-0472">Membrane</keyword>
<comment type="caution">
    <text evidence="2">The sequence shown here is derived from an EMBL/GenBank/DDBJ whole genome shotgun (WGS) entry which is preliminary data.</text>
</comment>
<evidence type="ECO:0000256" key="1">
    <source>
        <dbReference type="SAM" id="Phobius"/>
    </source>
</evidence>
<accession>A0ABQ9TXI5</accession>
<keyword evidence="1" id="KW-0812">Transmembrane</keyword>
<proteinExistence type="predicted"/>
<protein>
    <submittedName>
        <fullName evidence="2">Uncharacterized protein</fullName>
    </submittedName>
</protein>
<dbReference type="Proteomes" id="UP001266305">
    <property type="component" value="Unassembled WGS sequence"/>
</dbReference>
<evidence type="ECO:0000313" key="2">
    <source>
        <dbReference type="EMBL" id="KAK2089522.1"/>
    </source>
</evidence>
<keyword evidence="3" id="KW-1185">Reference proteome</keyword>